<dbReference type="EMBL" id="CP032050">
    <property type="protein sequence ID" value="AYN66513.1"/>
    <property type="molecule type" value="Genomic_DNA"/>
</dbReference>
<dbReference type="OrthoDB" id="674043at2"/>
<dbReference type="RefSeq" id="WP_121847565.1">
    <property type="nucleotide sequence ID" value="NZ_CP032050.1"/>
</dbReference>
<name>A0A3G2L2Q5_9FLAO</name>
<dbReference type="KEGG" id="emar:D1013_03495"/>
<accession>A0A3G2L2Q5</accession>
<keyword evidence="2" id="KW-1185">Reference proteome</keyword>
<evidence type="ECO:0000313" key="1">
    <source>
        <dbReference type="EMBL" id="AYN66513.1"/>
    </source>
</evidence>
<sequence>MMMKISRTFLNTVLHHWKAIALLTLVTVALFLTVDYLVPAKKNNNTSKQLKTETIAVGDGYGYQVWYGEDVLIRQENIPGLQGHVTFQNVNDALRVGDLIVHRLNHGKNPEITLRDLENLEVTTPNLVANQ</sequence>
<dbReference type="AlphaFoldDB" id="A0A3G2L2Q5"/>
<dbReference type="InterPro" id="IPR032593">
    <property type="entry name" value="DUF4907"/>
</dbReference>
<reference evidence="1 2" key="1">
    <citation type="submission" date="2018-08" db="EMBL/GenBank/DDBJ databases">
        <title>The reduced genetic potential of extracellular carbohydrate catabolism in Euzebyella marina RN62, a Flavobacteriia bacterium isolated from the hadal water.</title>
        <authorList>
            <person name="Xue C."/>
        </authorList>
    </citation>
    <scope>NUCLEOTIDE SEQUENCE [LARGE SCALE GENOMIC DNA]</scope>
    <source>
        <strain evidence="1 2">RN62</strain>
    </source>
</reference>
<dbReference type="Pfam" id="PF16250">
    <property type="entry name" value="DUF4907"/>
    <property type="match status" value="1"/>
</dbReference>
<evidence type="ECO:0000313" key="2">
    <source>
        <dbReference type="Proteomes" id="UP000276309"/>
    </source>
</evidence>
<proteinExistence type="predicted"/>
<gene>
    <name evidence="1" type="ORF">D1013_03495</name>
</gene>
<protein>
    <submittedName>
        <fullName evidence="1">DUF4907 domain-containing protein</fullName>
    </submittedName>
</protein>
<organism evidence="1 2">
    <name type="scientific">Euzebyella marina</name>
    <dbReference type="NCBI Taxonomy" id="1761453"/>
    <lineage>
        <taxon>Bacteria</taxon>
        <taxon>Pseudomonadati</taxon>
        <taxon>Bacteroidota</taxon>
        <taxon>Flavobacteriia</taxon>
        <taxon>Flavobacteriales</taxon>
        <taxon>Flavobacteriaceae</taxon>
        <taxon>Euzebyella</taxon>
    </lineage>
</organism>
<dbReference type="Proteomes" id="UP000276309">
    <property type="component" value="Chromosome"/>
</dbReference>